<keyword evidence="7" id="KW-1185">Reference proteome</keyword>
<feature type="domain" description="Spondin" evidence="6">
    <location>
        <begin position="183"/>
        <end position="376"/>
    </location>
</feature>
<dbReference type="Gene3D" id="2.60.40.2130">
    <property type="entry name" value="F-spondin domain"/>
    <property type="match status" value="1"/>
</dbReference>
<dbReference type="PROSITE" id="PS51020">
    <property type="entry name" value="SPONDIN"/>
    <property type="match status" value="1"/>
</dbReference>
<keyword evidence="4" id="KW-0732">Signal</keyword>
<dbReference type="PANTHER" id="PTHR11311:SF16">
    <property type="entry name" value="SPONDIN-1"/>
    <property type="match status" value="1"/>
</dbReference>
<feature type="region of interest" description="Disordered" evidence="3">
    <location>
        <begin position="536"/>
        <end position="578"/>
    </location>
</feature>
<dbReference type="InterPro" id="IPR002861">
    <property type="entry name" value="Reeler_dom"/>
</dbReference>
<feature type="compositionally biased region" description="Acidic residues" evidence="3">
    <location>
        <begin position="536"/>
        <end position="547"/>
    </location>
</feature>
<proteinExistence type="predicted"/>
<evidence type="ECO:0000256" key="3">
    <source>
        <dbReference type="SAM" id="MobiDB-lite"/>
    </source>
</evidence>
<evidence type="ECO:0000256" key="1">
    <source>
        <dbReference type="ARBA" id="ARBA00022737"/>
    </source>
</evidence>
<keyword evidence="1" id="KW-0677">Repeat</keyword>
<dbReference type="Pfam" id="PF02014">
    <property type="entry name" value="Reeler"/>
    <property type="match status" value="1"/>
</dbReference>
<dbReference type="AlphaFoldDB" id="A0A6J1WES3"/>
<dbReference type="NCBIfam" id="NF038123">
    <property type="entry name" value="NF038123_dom"/>
    <property type="match status" value="1"/>
</dbReference>
<evidence type="ECO:0000256" key="4">
    <source>
        <dbReference type="SAM" id="SignalP"/>
    </source>
</evidence>
<accession>A0A6J1WES3</accession>
<feature type="signal peptide" evidence="4">
    <location>
        <begin position="1"/>
        <end position="22"/>
    </location>
</feature>
<feature type="compositionally biased region" description="Acidic residues" evidence="3">
    <location>
        <begin position="447"/>
        <end position="460"/>
    </location>
</feature>
<sequence length="578" mass="65806">MNSMEHLVILCILFITYDEISSFRCDRRPYGATSPSSAPDGRFKLKLLGTDFSYIPEQLYTVQITATDEESQFTGFMISAEGDTKPDPRNPRRTISQFPGDIRPQDPSTARFSDRCLYSVEQATSSYKSSIEVYWQAPPTGNGCVTLRAMVAENEDLWFEDGSPLTMRICEDLRQPDDVSPQLNYECQICDEAKYEISFTGIWSRNTHPQLYPENDWVPRYSDMVGVSHSTDFVLWTPGSLVTEGMKDLAEHANTSKLEAEILEKVGDGVRTLIKAKGHGYRKMNNPALAIFRTDKIHHLVTVAIGLFPSPDWFLGVTRFELCQEDNTWLPERELNLFPWDAGTDSGVSYESPNIETFPQGAVSRVQMSSYDKNSPFYEIDMKDLHPFGRLYIKLMRTYHRECEEISEEEGEKESPSTEENPTEEEVKTNPVEPDEPSRYQNPEIPSGDDGESPIETDPESSEKCPISQWQEWSPCEGACEGGKVSGYKWRERYHLVDGVAVEKYDPSNWRSPKKEVSKFCKALFDDFERSECEEDCTGDNVDEENGNDITAGRRVMPPIIPGTSWRSNKRDTPKSKH</sequence>
<dbReference type="Proteomes" id="UP001652740">
    <property type="component" value="Unplaced"/>
</dbReference>
<protein>
    <submittedName>
        <fullName evidence="8">Spondin-1-like isoform X1</fullName>
    </submittedName>
</protein>
<evidence type="ECO:0000259" key="5">
    <source>
        <dbReference type="PROSITE" id="PS51019"/>
    </source>
</evidence>
<evidence type="ECO:0000259" key="6">
    <source>
        <dbReference type="PROSITE" id="PS51020"/>
    </source>
</evidence>
<dbReference type="RefSeq" id="XP_026752284.2">
    <property type="nucleotide sequence ID" value="XM_026896483.3"/>
</dbReference>
<dbReference type="Pfam" id="PF06468">
    <property type="entry name" value="Spond_N"/>
    <property type="match status" value="1"/>
</dbReference>
<dbReference type="InterPro" id="IPR051418">
    <property type="entry name" value="Spondin/Thrombospondin_T1"/>
</dbReference>
<gene>
    <name evidence="8" type="primary">LOC113512585</name>
</gene>
<dbReference type="InterPro" id="IPR038678">
    <property type="entry name" value="Spondin_N_sf"/>
</dbReference>
<organism evidence="7 8">
    <name type="scientific">Galleria mellonella</name>
    <name type="common">Greater wax moth</name>
    <dbReference type="NCBI Taxonomy" id="7137"/>
    <lineage>
        <taxon>Eukaryota</taxon>
        <taxon>Metazoa</taxon>
        <taxon>Ecdysozoa</taxon>
        <taxon>Arthropoda</taxon>
        <taxon>Hexapoda</taxon>
        <taxon>Insecta</taxon>
        <taxon>Pterygota</taxon>
        <taxon>Neoptera</taxon>
        <taxon>Endopterygota</taxon>
        <taxon>Lepidoptera</taxon>
        <taxon>Glossata</taxon>
        <taxon>Ditrysia</taxon>
        <taxon>Pyraloidea</taxon>
        <taxon>Pyralidae</taxon>
        <taxon>Galleriinae</taxon>
        <taxon>Galleria</taxon>
    </lineage>
</organism>
<dbReference type="InterPro" id="IPR009465">
    <property type="entry name" value="Spondin_N"/>
</dbReference>
<evidence type="ECO:0000313" key="7">
    <source>
        <dbReference type="Proteomes" id="UP001652740"/>
    </source>
</evidence>
<feature type="domain" description="Reelin" evidence="5">
    <location>
        <begin position="10"/>
        <end position="182"/>
    </location>
</feature>
<dbReference type="InParanoid" id="A0A6J1WES3"/>
<dbReference type="PANTHER" id="PTHR11311">
    <property type="entry name" value="SPONDIN"/>
    <property type="match status" value="1"/>
</dbReference>
<feature type="chain" id="PRO_5045586557" evidence="4">
    <location>
        <begin position="23"/>
        <end position="578"/>
    </location>
</feature>
<dbReference type="GeneID" id="113512585"/>
<dbReference type="PROSITE" id="PS51019">
    <property type="entry name" value="REELIN"/>
    <property type="match status" value="1"/>
</dbReference>
<reference evidence="8" key="1">
    <citation type="submission" date="2025-08" db="UniProtKB">
        <authorList>
            <consortium name="RefSeq"/>
        </authorList>
    </citation>
    <scope>IDENTIFICATION</scope>
    <source>
        <tissue evidence="8">Whole larvae</tissue>
    </source>
</reference>
<dbReference type="GO" id="GO:0007155">
    <property type="term" value="P:cell adhesion"/>
    <property type="evidence" value="ECO:0007669"/>
    <property type="project" value="TreeGrafter"/>
</dbReference>
<dbReference type="GO" id="GO:0031012">
    <property type="term" value="C:extracellular matrix"/>
    <property type="evidence" value="ECO:0007669"/>
    <property type="project" value="TreeGrafter"/>
</dbReference>
<dbReference type="CDD" id="cd08544">
    <property type="entry name" value="Reeler"/>
    <property type="match status" value="1"/>
</dbReference>
<evidence type="ECO:0000313" key="8">
    <source>
        <dbReference type="RefSeq" id="XP_026752284.2"/>
    </source>
</evidence>
<keyword evidence="2" id="KW-1015">Disulfide bond</keyword>
<feature type="region of interest" description="Disordered" evidence="3">
    <location>
        <begin position="404"/>
        <end position="469"/>
    </location>
</feature>
<name>A0A6J1WES3_GALME</name>
<dbReference type="Gene3D" id="2.60.40.4060">
    <property type="entry name" value="Reeler domain"/>
    <property type="match status" value="1"/>
</dbReference>
<evidence type="ECO:0000256" key="2">
    <source>
        <dbReference type="ARBA" id="ARBA00023157"/>
    </source>
</evidence>
<feature type="region of interest" description="Disordered" evidence="3">
    <location>
        <begin position="79"/>
        <end position="104"/>
    </location>
</feature>
<dbReference type="InterPro" id="IPR042307">
    <property type="entry name" value="Reeler_sf"/>
</dbReference>
<feature type="compositionally biased region" description="Basic and acidic residues" evidence="3">
    <location>
        <begin position="569"/>
        <end position="578"/>
    </location>
</feature>
<dbReference type="KEGG" id="gmw:113512585"/>